<evidence type="ECO:0000256" key="1">
    <source>
        <dbReference type="ARBA" id="ARBA00022553"/>
    </source>
</evidence>
<dbReference type="Pfam" id="PF00486">
    <property type="entry name" value="Trans_reg_C"/>
    <property type="match status" value="1"/>
</dbReference>
<dbReference type="KEGG" id="slac:SKTS_28230"/>
<protein>
    <submittedName>
        <fullName evidence="10">DNA-binding response regulator</fullName>
    </submittedName>
</protein>
<organism evidence="10 11">
    <name type="scientific">Sulfurimicrobium lacus</name>
    <dbReference type="NCBI Taxonomy" id="2715678"/>
    <lineage>
        <taxon>Bacteria</taxon>
        <taxon>Pseudomonadati</taxon>
        <taxon>Pseudomonadota</taxon>
        <taxon>Betaproteobacteria</taxon>
        <taxon>Nitrosomonadales</taxon>
        <taxon>Sulfuricellaceae</taxon>
        <taxon>Sulfurimicrobium</taxon>
    </lineage>
</organism>
<dbReference type="FunFam" id="1.10.10.10:FF:000058">
    <property type="entry name" value="DNA-binding response OmpR family regulator"/>
    <property type="match status" value="1"/>
</dbReference>
<feature type="DNA-binding region" description="OmpR/PhoB-type" evidence="7">
    <location>
        <begin position="125"/>
        <end position="222"/>
    </location>
</feature>
<evidence type="ECO:0000256" key="6">
    <source>
        <dbReference type="PROSITE-ProRule" id="PRU00169"/>
    </source>
</evidence>
<dbReference type="InterPro" id="IPR036388">
    <property type="entry name" value="WH-like_DNA-bd_sf"/>
</dbReference>
<reference evidence="11" key="1">
    <citation type="submission" date="2020-03" db="EMBL/GenBank/DDBJ databases">
        <title>Complete genome sequence of sulfur-oxidizing bacterium skT11.</title>
        <authorList>
            <person name="Kanda M."/>
            <person name="Kojima H."/>
            <person name="Fukui M."/>
        </authorList>
    </citation>
    <scope>NUCLEOTIDE SEQUENCE [LARGE SCALE GENOMIC DNA]</scope>
    <source>
        <strain evidence="11">skT11</strain>
    </source>
</reference>
<dbReference type="GO" id="GO:0005829">
    <property type="term" value="C:cytosol"/>
    <property type="evidence" value="ECO:0007669"/>
    <property type="project" value="TreeGrafter"/>
</dbReference>
<dbReference type="SUPFAM" id="SSF52172">
    <property type="entry name" value="CheY-like"/>
    <property type="match status" value="1"/>
</dbReference>
<dbReference type="GO" id="GO:0000156">
    <property type="term" value="F:phosphorelay response regulator activity"/>
    <property type="evidence" value="ECO:0007669"/>
    <property type="project" value="TreeGrafter"/>
</dbReference>
<evidence type="ECO:0000256" key="5">
    <source>
        <dbReference type="ARBA" id="ARBA00023163"/>
    </source>
</evidence>
<feature type="domain" description="Response regulatory" evidence="8">
    <location>
        <begin position="2"/>
        <end position="116"/>
    </location>
</feature>
<keyword evidence="3" id="KW-0805">Transcription regulation</keyword>
<dbReference type="Gene3D" id="1.10.10.10">
    <property type="entry name" value="Winged helix-like DNA-binding domain superfamily/Winged helix DNA-binding domain"/>
    <property type="match status" value="1"/>
</dbReference>
<dbReference type="InterPro" id="IPR039420">
    <property type="entry name" value="WalR-like"/>
</dbReference>
<evidence type="ECO:0000259" key="8">
    <source>
        <dbReference type="PROSITE" id="PS50110"/>
    </source>
</evidence>
<dbReference type="InterPro" id="IPR011006">
    <property type="entry name" value="CheY-like_superfamily"/>
</dbReference>
<evidence type="ECO:0000313" key="11">
    <source>
        <dbReference type="Proteomes" id="UP000502260"/>
    </source>
</evidence>
<evidence type="ECO:0000313" key="10">
    <source>
        <dbReference type="EMBL" id="BCB27937.1"/>
    </source>
</evidence>
<dbReference type="FunFam" id="3.40.50.2300:FF:000002">
    <property type="entry name" value="DNA-binding response regulator PhoP"/>
    <property type="match status" value="1"/>
</dbReference>
<keyword evidence="1 6" id="KW-0597">Phosphoprotein</keyword>
<evidence type="ECO:0000256" key="2">
    <source>
        <dbReference type="ARBA" id="ARBA00023012"/>
    </source>
</evidence>
<keyword evidence="11" id="KW-1185">Reference proteome</keyword>
<feature type="modified residue" description="4-aspartylphosphate" evidence="6">
    <location>
        <position position="51"/>
    </location>
</feature>
<proteinExistence type="predicted"/>
<dbReference type="InterPro" id="IPR001789">
    <property type="entry name" value="Sig_transdc_resp-reg_receiver"/>
</dbReference>
<dbReference type="SUPFAM" id="SSF46894">
    <property type="entry name" value="C-terminal effector domain of the bipartite response regulators"/>
    <property type="match status" value="1"/>
</dbReference>
<dbReference type="CDD" id="cd00383">
    <property type="entry name" value="trans_reg_C"/>
    <property type="match status" value="1"/>
</dbReference>
<keyword evidence="4 7" id="KW-0238">DNA-binding</keyword>
<dbReference type="CDD" id="cd19935">
    <property type="entry name" value="REC_OmpR_CusR-like"/>
    <property type="match status" value="1"/>
</dbReference>
<dbReference type="SMART" id="SM00448">
    <property type="entry name" value="REC"/>
    <property type="match status" value="1"/>
</dbReference>
<name>A0A6F8VFQ8_9PROT</name>
<gene>
    <name evidence="10" type="ORF">SKTS_28230</name>
</gene>
<evidence type="ECO:0000256" key="7">
    <source>
        <dbReference type="PROSITE-ProRule" id="PRU01091"/>
    </source>
</evidence>
<dbReference type="AlphaFoldDB" id="A0A6F8VFQ8"/>
<dbReference type="PROSITE" id="PS51755">
    <property type="entry name" value="OMPR_PHOB"/>
    <property type="match status" value="1"/>
</dbReference>
<evidence type="ECO:0000256" key="4">
    <source>
        <dbReference type="ARBA" id="ARBA00023125"/>
    </source>
</evidence>
<accession>A0A6F8VFQ8</accession>
<dbReference type="PANTHER" id="PTHR48111:SF22">
    <property type="entry name" value="REGULATOR OF RPOS"/>
    <property type="match status" value="1"/>
</dbReference>
<sequence length="223" mass="24864">MHILLVEDNRDLAQNIFDYFEARGHTIDLGEDGISGLHLAASNPYDVIILDLMLPGIDGMTLCRRLRDAGKQTPVLMLTARDSLDDKIAGLEAGADDYVVKPFALREVEARLVALVRRAQGHKGPARLQVGDMTFDPATLKVTRGERNIELPPIPLKIVEILMRNSPRVMSREELERHIWGDSPPDSDALRAHLHILRNAIDKQADKPLLKTLRGIGYQIASE</sequence>
<keyword evidence="2" id="KW-0902">Two-component regulatory system</keyword>
<dbReference type="Gene3D" id="6.10.250.690">
    <property type="match status" value="1"/>
</dbReference>
<evidence type="ECO:0000259" key="9">
    <source>
        <dbReference type="PROSITE" id="PS51755"/>
    </source>
</evidence>
<dbReference type="Pfam" id="PF00072">
    <property type="entry name" value="Response_reg"/>
    <property type="match status" value="1"/>
</dbReference>
<dbReference type="Gene3D" id="3.40.50.2300">
    <property type="match status" value="1"/>
</dbReference>
<dbReference type="GO" id="GO:0006355">
    <property type="term" value="P:regulation of DNA-templated transcription"/>
    <property type="evidence" value="ECO:0007669"/>
    <property type="project" value="InterPro"/>
</dbReference>
<dbReference type="RefSeq" id="WP_173066467.1">
    <property type="nucleotide sequence ID" value="NZ_AP022853.1"/>
</dbReference>
<keyword evidence="5" id="KW-0804">Transcription</keyword>
<dbReference type="InterPro" id="IPR016032">
    <property type="entry name" value="Sig_transdc_resp-reg_C-effctor"/>
</dbReference>
<dbReference type="GO" id="GO:0032993">
    <property type="term" value="C:protein-DNA complex"/>
    <property type="evidence" value="ECO:0007669"/>
    <property type="project" value="TreeGrafter"/>
</dbReference>
<evidence type="ECO:0000256" key="3">
    <source>
        <dbReference type="ARBA" id="ARBA00023015"/>
    </source>
</evidence>
<dbReference type="InterPro" id="IPR001867">
    <property type="entry name" value="OmpR/PhoB-type_DNA-bd"/>
</dbReference>
<dbReference type="GO" id="GO:0000976">
    <property type="term" value="F:transcription cis-regulatory region binding"/>
    <property type="evidence" value="ECO:0007669"/>
    <property type="project" value="TreeGrafter"/>
</dbReference>
<dbReference type="EMBL" id="AP022853">
    <property type="protein sequence ID" value="BCB27937.1"/>
    <property type="molecule type" value="Genomic_DNA"/>
</dbReference>
<dbReference type="PANTHER" id="PTHR48111">
    <property type="entry name" value="REGULATOR OF RPOS"/>
    <property type="match status" value="1"/>
</dbReference>
<dbReference type="PROSITE" id="PS50110">
    <property type="entry name" value="RESPONSE_REGULATORY"/>
    <property type="match status" value="1"/>
</dbReference>
<feature type="domain" description="OmpR/PhoB-type" evidence="9">
    <location>
        <begin position="125"/>
        <end position="222"/>
    </location>
</feature>
<dbReference type="Proteomes" id="UP000502260">
    <property type="component" value="Chromosome"/>
</dbReference>
<dbReference type="SMART" id="SM00862">
    <property type="entry name" value="Trans_reg_C"/>
    <property type="match status" value="1"/>
</dbReference>